<comment type="caution">
    <text evidence="6">The sequence shown here is derived from an EMBL/GenBank/DDBJ whole genome shotgun (WGS) entry which is preliminary data.</text>
</comment>
<keyword evidence="3" id="KW-0472">Membrane</keyword>
<evidence type="ECO:0000256" key="4">
    <source>
        <dbReference type="SAM" id="SignalP"/>
    </source>
</evidence>
<sequence>MFLCTCMTFAVFQNIFAEAIGLEASGITNFSLMVNPQPGTRSMYFTSKVEALNVKGLLGDSLNLTCRVAGLNNPSSLEVTHYWNTPELTEKDIQIKRIQSSDGQLLFLTIPKISNAHSGSYVCWAHIGETTKTRKVNLIVQPVGNYCEKPNKFKCHSSECVSERFVCDGIPHCLDESDEAESTCKRRFSCPGRIHCGNERCIPFAKCCNQTIDPSCALSDSAACCLSIYGHAQISPNFLQQDQQSITDLYVFNCTSIIVLGCCLAFFLWVGIFILAVARVKNKQNIVITNPIQTISQYEIEFENCLRQDSLLLARMRSEGLDNRYGETNCNIRNGVSVDDPPPAYSEIDMTNVRNEAHPIIPLGSV</sequence>
<dbReference type="InterPro" id="IPR036179">
    <property type="entry name" value="Ig-like_dom_sf"/>
</dbReference>
<dbReference type="CDD" id="cd00112">
    <property type="entry name" value="LDLa"/>
    <property type="match status" value="1"/>
</dbReference>
<keyword evidence="7" id="KW-1185">Reference proteome</keyword>
<feature type="domain" description="Ig-like" evidence="5">
    <location>
        <begin position="38"/>
        <end position="137"/>
    </location>
</feature>
<dbReference type="EMBL" id="JAVRJZ010000012">
    <property type="protein sequence ID" value="KAK2715048.1"/>
    <property type="molecule type" value="Genomic_DNA"/>
</dbReference>
<dbReference type="AlphaFoldDB" id="A0AA88L157"/>
<dbReference type="InterPro" id="IPR007110">
    <property type="entry name" value="Ig-like_dom"/>
</dbReference>
<dbReference type="Proteomes" id="UP001187531">
    <property type="component" value="Unassembled WGS sequence"/>
</dbReference>
<feature type="signal peptide" evidence="4">
    <location>
        <begin position="1"/>
        <end position="17"/>
    </location>
</feature>
<comment type="caution">
    <text evidence="2">Lacks conserved residue(s) required for the propagation of feature annotation.</text>
</comment>
<feature type="transmembrane region" description="Helical" evidence="3">
    <location>
        <begin position="250"/>
        <end position="278"/>
    </location>
</feature>
<evidence type="ECO:0000256" key="3">
    <source>
        <dbReference type="SAM" id="Phobius"/>
    </source>
</evidence>
<dbReference type="SMART" id="SM00409">
    <property type="entry name" value="IG"/>
    <property type="match status" value="1"/>
</dbReference>
<proteinExistence type="predicted"/>
<keyword evidence="4" id="KW-0732">Signal</keyword>
<dbReference type="InterPro" id="IPR036055">
    <property type="entry name" value="LDL_receptor-like_sf"/>
</dbReference>
<dbReference type="Gene3D" id="4.10.400.10">
    <property type="entry name" value="Low-density Lipoprotein Receptor"/>
    <property type="match status" value="1"/>
</dbReference>
<gene>
    <name evidence="6" type="ORF">QYM36_009888</name>
</gene>
<feature type="disulfide bond" evidence="2">
    <location>
        <begin position="155"/>
        <end position="173"/>
    </location>
</feature>
<keyword evidence="3" id="KW-1133">Transmembrane helix</keyword>
<evidence type="ECO:0000256" key="1">
    <source>
        <dbReference type="ARBA" id="ARBA00023157"/>
    </source>
</evidence>
<dbReference type="SUPFAM" id="SSF48726">
    <property type="entry name" value="Immunoglobulin"/>
    <property type="match status" value="1"/>
</dbReference>
<accession>A0AA88L157</accession>
<dbReference type="Pfam" id="PF00057">
    <property type="entry name" value="Ldl_recept_a"/>
    <property type="match status" value="1"/>
</dbReference>
<dbReference type="SMART" id="SM00192">
    <property type="entry name" value="LDLa"/>
    <property type="match status" value="1"/>
</dbReference>
<evidence type="ECO:0000313" key="6">
    <source>
        <dbReference type="EMBL" id="KAK2715048.1"/>
    </source>
</evidence>
<organism evidence="6 7">
    <name type="scientific">Artemia franciscana</name>
    <name type="common">Brine shrimp</name>
    <name type="synonym">Artemia sanfranciscana</name>
    <dbReference type="NCBI Taxonomy" id="6661"/>
    <lineage>
        <taxon>Eukaryota</taxon>
        <taxon>Metazoa</taxon>
        <taxon>Ecdysozoa</taxon>
        <taxon>Arthropoda</taxon>
        <taxon>Crustacea</taxon>
        <taxon>Branchiopoda</taxon>
        <taxon>Anostraca</taxon>
        <taxon>Artemiidae</taxon>
        <taxon>Artemia</taxon>
    </lineage>
</organism>
<dbReference type="Gene3D" id="2.60.40.10">
    <property type="entry name" value="Immunoglobulins"/>
    <property type="match status" value="1"/>
</dbReference>
<dbReference type="SUPFAM" id="SSF57424">
    <property type="entry name" value="LDL receptor-like module"/>
    <property type="match status" value="1"/>
</dbReference>
<dbReference type="InterPro" id="IPR003599">
    <property type="entry name" value="Ig_sub"/>
</dbReference>
<evidence type="ECO:0000259" key="5">
    <source>
        <dbReference type="PROSITE" id="PS50835"/>
    </source>
</evidence>
<evidence type="ECO:0000313" key="7">
    <source>
        <dbReference type="Proteomes" id="UP001187531"/>
    </source>
</evidence>
<keyword evidence="3" id="KW-0812">Transmembrane</keyword>
<reference evidence="6" key="1">
    <citation type="submission" date="2023-07" db="EMBL/GenBank/DDBJ databases">
        <title>Chromosome-level genome assembly of Artemia franciscana.</title>
        <authorList>
            <person name="Jo E."/>
        </authorList>
    </citation>
    <scope>NUCLEOTIDE SEQUENCE</scope>
    <source>
        <tissue evidence="6">Whole body</tissue>
    </source>
</reference>
<protein>
    <recommendedName>
        <fullName evidence="5">Ig-like domain-containing protein</fullName>
    </recommendedName>
</protein>
<feature type="chain" id="PRO_5041633725" description="Ig-like domain-containing protein" evidence="4">
    <location>
        <begin position="18"/>
        <end position="366"/>
    </location>
</feature>
<dbReference type="InterPro" id="IPR013783">
    <property type="entry name" value="Ig-like_fold"/>
</dbReference>
<dbReference type="InterPro" id="IPR023415">
    <property type="entry name" value="LDLR_class-A_CS"/>
</dbReference>
<dbReference type="PROSITE" id="PS01209">
    <property type="entry name" value="LDLRA_1"/>
    <property type="match status" value="1"/>
</dbReference>
<name>A0AA88L157_ARTSF</name>
<dbReference type="InterPro" id="IPR002172">
    <property type="entry name" value="LDrepeatLR_classA_rpt"/>
</dbReference>
<dbReference type="PROSITE" id="PS50068">
    <property type="entry name" value="LDLRA_2"/>
    <property type="match status" value="1"/>
</dbReference>
<evidence type="ECO:0000256" key="2">
    <source>
        <dbReference type="PROSITE-ProRule" id="PRU00124"/>
    </source>
</evidence>
<keyword evidence="1 2" id="KW-1015">Disulfide bond</keyword>
<dbReference type="PROSITE" id="PS50835">
    <property type="entry name" value="IG_LIKE"/>
    <property type="match status" value="1"/>
</dbReference>